<evidence type="ECO:0000256" key="1">
    <source>
        <dbReference type="SAM" id="Coils"/>
    </source>
</evidence>
<dbReference type="EMBL" id="OX395131">
    <property type="protein sequence ID" value="CAI5776284.1"/>
    <property type="molecule type" value="Genomic_DNA"/>
</dbReference>
<feature type="compositionally biased region" description="Basic and acidic residues" evidence="2">
    <location>
        <begin position="1"/>
        <end position="16"/>
    </location>
</feature>
<dbReference type="InterPro" id="IPR004244">
    <property type="entry name" value="Transposase_22"/>
</dbReference>
<name>A0AA35KF23_9SAUR</name>
<dbReference type="InterPro" id="IPR042566">
    <property type="entry name" value="L1_C"/>
</dbReference>
<evidence type="ECO:0000313" key="3">
    <source>
        <dbReference type="EMBL" id="CAI5776284.1"/>
    </source>
</evidence>
<keyword evidence="4" id="KW-1185">Reference proteome</keyword>
<evidence type="ECO:0008006" key="5">
    <source>
        <dbReference type="Google" id="ProtNLM"/>
    </source>
</evidence>
<dbReference type="AlphaFoldDB" id="A0AA35KF23"/>
<keyword evidence="1" id="KW-0175">Coiled coil</keyword>
<sequence length="370" mass="41632">MADGRGKLELIQEKTTRSGRSFRPDTGAQRRASTSGPSGPSGLSGAAPLQVKPKGMSSEDVLALALGKINESLENLSKQVAETNKQVAEALVKIDQNTTSINNLGQKVNTNTETIEKLLQESALTRKTAEEAKDIATATEEKIPPIYRQLEDHRLTLSMIELKEKQTYLGIRAVPELEKDNLIDFLTQVFADFWQQDLGEEEFKIVSAFRLGRGGRRNKVRDCLITLRTKEERDKILNLHFRKTLEIHESSVEIFKDIPKHLLDLRFNYGDLVALLRSNRIIFRWEFPQGLSFKYKGRKIKIRSVDDKDRFLKDHGEDLQKEVESGEEPKALERGILDIANLSFGLHGSEKVTPPTEQEQTLGAVGGKAK</sequence>
<reference evidence="3" key="1">
    <citation type="submission" date="2022-12" db="EMBL/GenBank/DDBJ databases">
        <authorList>
            <person name="Alioto T."/>
            <person name="Alioto T."/>
            <person name="Gomez Garrido J."/>
        </authorList>
    </citation>
    <scope>NUCLEOTIDE SEQUENCE</scope>
</reference>
<feature type="compositionally biased region" description="Low complexity" evidence="2">
    <location>
        <begin position="35"/>
        <end position="49"/>
    </location>
</feature>
<evidence type="ECO:0000256" key="2">
    <source>
        <dbReference type="SAM" id="MobiDB-lite"/>
    </source>
</evidence>
<proteinExistence type="predicted"/>
<feature type="region of interest" description="Disordered" evidence="2">
    <location>
        <begin position="1"/>
        <end position="54"/>
    </location>
</feature>
<accession>A0AA35KF23</accession>
<gene>
    <name evidence="3" type="ORF">PODLI_1B039304</name>
</gene>
<feature type="coiled-coil region" evidence="1">
    <location>
        <begin position="66"/>
        <end position="121"/>
    </location>
</feature>
<dbReference type="PANTHER" id="PTHR11505">
    <property type="entry name" value="L1 TRANSPOSABLE ELEMENT-RELATED"/>
    <property type="match status" value="1"/>
</dbReference>
<evidence type="ECO:0000313" key="4">
    <source>
        <dbReference type="Proteomes" id="UP001178461"/>
    </source>
</evidence>
<dbReference type="Proteomes" id="UP001178461">
    <property type="component" value="Chromosome 6"/>
</dbReference>
<protein>
    <recommendedName>
        <fullName evidence="5">L1 transposable element RRM domain-containing protein</fullName>
    </recommendedName>
</protein>
<organism evidence="3 4">
    <name type="scientific">Podarcis lilfordi</name>
    <name type="common">Lilford's wall lizard</name>
    <dbReference type="NCBI Taxonomy" id="74358"/>
    <lineage>
        <taxon>Eukaryota</taxon>
        <taxon>Metazoa</taxon>
        <taxon>Chordata</taxon>
        <taxon>Craniata</taxon>
        <taxon>Vertebrata</taxon>
        <taxon>Euteleostomi</taxon>
        <taxon>Lepidosauria</taxon>
        <taxon>Squamata</taxon>
        <taxon>Bifurcata</taxon>
        <taxon>Unidentata</taxon>
        <taxon>Episquamata</taxon>
        <taxon>Laterata</taxon>
        <taxon>Lacertibaenia</taxon>
        <taxon>Lacertidae</taxon>
        <taxon>Podarcis</taxon>
    </lineage>
</organism>
<dbReference type="Gene3D" id="3.30.250.20">
    <property type="entry name" value="L1 transposable element, C-terminal domain"/>
    <property type="match status" value="1"/>
</dbReference>
<feature type="region of interest" description="Disordered" evidence="2">
    <location>
        <begin position="347"/>
        <end position="370"/>
    </location>
</feature>